<dbReference type="RefSeq" id="WP_002530724.1">
    <property type="nucleotide sequence ID" value="NZ_CAMHWY010000008.1"/>
</dbReference>
<keyword evidence="5" id="KW-0547">Nucleotide-binding</keyword>
<dbReference type="InterPro" id="IPR027417">
    <property type="entry name" value="P-loop_NTPase"/>
</dbReference>
<dbReference type="InterPro" id="IPR017871">
    <property type="entry name" value="ABC_transporter-like_CS"/>
</dbReference>
<dbReference type="SUPFAM" id="SSF52540">
    <property type="entry name" value="P-loop containing nucleoside triphosphate hydrolases"/>
    <property type="match status" value="2"/>
</dbReference>
<dbReference type="AlphaFoldDB" id="A0AAD0QNW6"/>
<evidence type="ECO:0000256" key="6">
    <source>
        <dbReference type="ARBA" id="ARBA00022840"/>
    </source>
</evidence>
<evidence type="ECO:0000256" key="3">
    <source>
        <dbReference type="ARBA" id="ARBA00022448"/>
    </source>
</evidence>
<evidence type="ECO:0000256" key="5">
    <source>
        <dbReference type="ARBA" id="ARBA00022741"/>
    </source>
</evidence>
<gene>
    <name evidence="10" type="ORF">DXN06_09550</name>
</gene>
<evidence type="ECO:0000256" key="2">
    <source>
        <dbReference type="ARBA" id="ARBA00005417"/>
    </source>
</evidence>
<dbReference type="Gene3D" id="3.40.50.300">
    <property type="entry name" value="P-loop containing nucleotide triphosphate hydrolases"/>
    <property type="match status" value="2"/>
</dbReference>
<evidence type="ECO:0000256" key="4">
    <source>
        <dbReference type="ARBA" id="ARBA00022475"/>
    </source>
</evidence>
<dbReference type="CDD" id="cd03225">
    <property type="entry name" value="ABC_cobalt_CbiO_domain1"/>
    <property type="match status" value="1"/>
</dbReference>
<dbReference type="GO" id="GO:0043190">
    <property type="term" value="C:ATP-binding cassette (ABC) transporter complex"/>
    <property type="evidence" value="ECO:0007669"/>
    <property type="project" value="TreeGrafter"/>
</dbReference>
<comment type="similarity">
    <text evidence="2">Belongs to the ABC transporter superfamily.</text>
</comment>
<dbReference type="InterPro" id="IPR003593">
    <property type="entry name" value="AAA+_ATPase"/>
</dbReference>
<dbReference type="InterPro" id="IPR050095">
    <property type="entry name" value="ECF_ABC_transporter_ATP-bd"/>
</dbReference>
<dbReference type="GO" id="GO:0016887">
    <property type="term" value="F:ATP hydrolysis activity"/>
    <property type="evidence" value="ECO:0007669"/>
    <property type="project" value="InterPro"/>
</dbReference>
<keyword evidence="7" id="KW-1278">Translocase</keyword>
<evidence type="ECO:0000313" key="11">
    <source>
        <dbReference type="Proteomes" id="UP000256621"/>
    </source>
</evidence>
<reference evidence="10 11" key="1">
    <citation type="submission" date="2018-08" db="EMBL/GenBank/DDBJ databases">
        <title>Genome sequencing of Cutibacterium acnes KCOM 1315.</title>
        <authorList>
            <person name="Kook J.-K."/>
            <person name="Park S.-N."/>
            <person name="Lim Y.K."/>
        </authorList>
    </citation>
    <scope>NUCLEOTIDE SEQUENCE [LARGE SCALE GENOMIC DNA]</scope>
    <source>
        <strain evidence="10 11">KCOM 1315</strain>
    </source>
</reference>
<dbReference type="PANTHER" id="PTHR43553">
    <property type="entry name" value="HEAVY METAL TRANSPORTER"/>
    <property type="match status" value="1"/>
</dbReference>
<dbReference type="PROSITE" id="PS50893">
    <property type="entry name" value="ABC_TRANSPORTER_2"/>
    <property type="match status" value="2"/>
</dbReference>
<sequence>MSIVSLNGVSYGYPSFDPDSSPFSDGPAPEREFVEQLRGITMTIQPGTLTLLVGASGSGKSTLLRTMNGLVPQFFGGTLRGHVMVQGTDLAGVELHDVGRTSAMIFQNPRTQFFTSSVRTELAFGLENYGVDPVDIREAVSRAVSRTGISHLLDRHLDTLSGGELQRVACACALVADVDLLLFDEPTLNLSAEGIDDFRALVTELKAANKTLVIAEHRLHLFRGLVDDVHRVSNGQIVERMSGSSLFALTEGDLLERGLRSLDVNPVDLPAPPQAPAPLTPVPRGKFMRSDPASAGCTKIPAGLTIEHLAFSYRPGSTILDIDSLFLPGGAVTILTGPNGAGKSTLARIVCGLEKSPTEARIVMGVPWTPGRRQKCCGMVMQDVRRQLFSESVEREVTLGLDLPHRDAADVSGLLKRLDLAGEHDRHPLSLSGGQAQRLVVAATIAQDKEVVIFDEPTSGVDRRHLASIADLVGELATAGKVVIVITHDPELMARCGDFLVNIATLKGKS</sequence>
<organism evidence="10 11">
    <name type="scientific">Cutibacterium acnes</name>
    <name type="common">Propionibacterium acnes</name>
    <dbReference type="NCBI Taxonomy" id="1747"/>
    <lineage>
        <taxon>Bacteria</taxon>
        <taxon>Bacillati</taxon>
        <taxon>Actinomycetota</taxon>
        <taxon>Actinomycetes</taxon>
        <taxon>Propionibacteriales</taxon>
        <taxon>Propionibacteriaceae</taxon>
        <taxon>Cutibacterium</taxon>
    </lineage>
</organism>
<keyword evidence="3" id="KW-0813">Transport</keyword>
<dbReference type="PANTHER" id="PTHR43553:SF27">
    <property type="entry name" value="ENERGY-COUPLING FACTOR TRANSPORTER ATP-BINDING PROTEIN ECFA2"/>
    <property type="match status" value="1"/>
</dbReference>
<name>A0AAD0QNW6_CUTAC</name>
<dbReference type="InterPro" id="IPR003439">
    <property type="entry name" value="ABC_transporter-like_ATP-bd"/>
</dbReference>
<comment type="subcellular location">
    <subcellularLocation>
        <location evidence="1">Cell membrane</location>
        <topology evidence="1">Peripheral membrane protein</topology>
    </subcellularLocation>
</comment>
<evidence type="ECO:0000256" key="7">
    <source>
        <dbReference type="ARBA" id="ARBA00022967"/>
    </source>
</evidence>
<keyword evidence="4" id="KW-1003">Cell membrane</keyword>
<proteinExistence type="inferred from homology"/>
<evidence type="ECO:0000256" key="1">
    <source>
        <dbReference type="ARBA" id="ARBA00004202"/>
    </source>
</evidence>
<evidence type="ECO:0000313" key="10">
    <source>
        <dbReference type="EMBL" id="AXM07335.1"/>
    </source>
</evidence>
<dbReference type="Pfam" id="PF00005">
    <property type="entry name" value="ABC_tran"/>
    <property type="match status" value="2"/>
</dbReference>
<evidence type="ECO:0000259" key="9">
    <source>
        <dbReference type="PROSITE" id="PS50893"/>
    </source>
</evidence>
<dbReference type="Proteomes" id="UP000256621">
    <property type="component" value="Chromosome"/>
</dbReference>
<feature type="domain" description="ABC transporter" evidence="9">
    <location>
        <begin position="4"/>
        <end position="259"/>
    </location>
</feature>
<protein>
    <submittedName>
        <fullName evidence="10">ATP-binding cassette domain-containing protein</fullName>
    </submittedName>
</protein>
<feature type="domain" description="ABC transporter" evidence="9">
    <location>
        <begin position="304"/>
        <end position="510"/>
    </location>
</feature>
<dbReference type="GO" id="GO:0005524">
    <property type="term" value="F:ATP binding"/>
    <property type="evidence" value="ECO:0007669"/>
    <property type="project" value="UniProtKB-KW"/>
</dbReference>
<dbReference type="PROSITE" id="PS00211">
    <property type="entry name" value="ABC_TRANSPORTER_1"/>
    <property type="match status" value="1"/>
</dbReference>
<dbReference type="SMART" id="SM00382">
    <property type="entry name" value="AAA"/>
    <property type="match status" value="2"/>
</dbReference>
<dbReference type="CDD" id="cd03226">
    <property type="entry name" value="ABC_cobalt_CbiO_domain2"/>
    <property type="match status" value="1"/>
</dbReference>
<evidence type="ECO:0000256" key="8">
    <source>
        <dbReference type="ARBA" id="ARBA00023136"/>
    </source>
</evidence>
<dbReference type="GO" id="GO:0042626">
    <property type="term" value="F:ATPase-coupled transmembrane transporter activity"/>
    <property type="evidence" value="ECO:0007669"/>
    <property type="project" value="TreeGrafter"/>
</dbReference>
<accession>A0AAD0QNW6</accession>
<keyword evidence="8" id="KW-0472">Membrane</keyword>
<keyword evidence="6 10" id="KW-0067">ATP-binding</keyword>
<dbReference type="InterPro" id="IPR015856">
    <property type="entry name" value="ABC_transpr_CbiO/EcfA_su"/>
</dbReference>
<dbReference type="EMBL" id="CP031442">
    <property type="protein sequence ID" value="AXM07335.1"/>
    <property type="molecule type" value="Genomic_DNA"/>
</dbReference>